<keyword evidence="3" id="KW-1185">Reference proteome</keyword>
<dbReference type="InterPro" id="IPR007899">
    <property type="entry name" value="CHAD_dom"/>
</dbReference>
<dbReference type="RefSeq" id="WP_193184859.1">
    <property type="nucleotide sequence ID" value="NZ_JACVXA010000059.1"/>
</dbReference>
<protein>
    <submittedName>
        <fullName evidence="2">CHAD domain-containing protein</fullName>
    </submittedName>
</protein>
<name>A0A8J6YZU7_9RHOB</name>
<sequence>MTQSEPLVLLGTGTSPLDPARLDTGALSFREDVPATETGFALIDTIDGRIAASGRLLISTPAEMSLIGERLRCEQPQAAPDFLDRMPEGAVTGALSGTVPQLRALMTVARGTALRQRLALVDDEGKTVLRCDLWDLRPEAGQAVSVAVLVPLRGYDKALRRIARQVGAQGTAADPARAAALLRGEDPAATGKAAPAIREDQPAFEAAAAIIREQIAVARSREAGTIADIDTEFLHDYRVALRRVRSVVSLFKGVFSEAETARLKTRFGAIMARTGRLRDLDVYLLERAEYIALVPESRRAGLSRLFDRFAEERADEQAKLAAWLGSKGYLQEIGRLERLFAKASRLEQGPLADRLAPDYARALIWKRYRKVCKLAAHIQDAPDEQVHELRIHCKKLRYLMEFFAPLFGASEVKSLIKSLKRLQDNLGLFNDYSVQQVSLEEAQAGIAADPDAQTAEIAAGIGALVAVLAARQAEERARVAASFARFDSDETRAAFRKLFKPGEDAR</sequence>
<dbReference type="InterPro" id="IPR038186">
    <property type="entry name" value="CHAD_dom_sf"/>
</dbReference>
<dbReference type="SMART" id="SM00880">
    <property type="entry name" value="CHAD"/>
    <property type="match status" value="1"/>
</dbReference>
<comment type="caution">
    <text evidence="2">The sequence shown here is derived from an EMBL/GenBank/DDBJ whole genome shotgun (WGS) entry which is preliminary data.</text>
</comment>
<dbReference type="Gene3D" id="1.40.20.10">
    <property type="entry name" value="CHAD domain"/>
    <property type="match status" value="1"/>
</dbReference>
<feature type="domain" description="CHAD" evidence="1">
    <location>
        <begin position="200"/>
        <end position="492"/>
    </location>
</feature>
<dbReference type="Proteomes" id="UP000609121">
    <property type="component" value="Unassembled WGS sequence"/>
</dbReference>
<dbReference type="EMBL" id="JACVXA010000059">
    <property type="protein sequence ID" value="MBE3639799.1"/>
    <property type="molecule type" value="Genomic_DNA"/>
</dbReference>
<dbReference type="PROSITE" id="PS51708">
    <property type="entry name" value="CHAD"/>
    <property type="match status" value="1"/>
</dbReference>
<reference evidence="2" key="1">
    <citation type="submission" date="2020-09" db="EMBL/GenBank/DDBJ databases">
        <title>A novel bacterium of genus Mangrovicoccus, isolated from South China Sea.</title>
        <authorList>
            <person name="Huang H."/>
            <person name="Mo K."/>
            <person name="Hu Y."/>
        </authorList>
    </citation>
    <scope>NUCLEOTIDE SEQUENCE</scope>
    <source>
        <strain evidence="2">HB182678</strain>
    </source>
</reference>
<gene>
    <name evidence="2" type="ORF">ICN82_16475</name>
</gene>
<organism evidence="2 3">
    <name type="scientific">Mangrovicoccus algicola</name>
    <dbReference type="NCBI Taxonomy" id="2771008"/>
    <lineage>
        <taxon>Bacteria</taxon>
        <taxon>Pseudomonadati</taxon>
        <taxon>Pseudomonadota</taxon>
        <taxon>Alphaproteobacteria</taxon>
        <taxon>Rhodobacterales</taxon>
        <taxon>Paracoccaceae</taxon>
        <taxon>Mangrovicoccus</taxon>
    </lineage>
</organism>
<dbReference type="AlphaFoldDB" id="A0A8J6YZU7"/>
<evidence type="ECO:0000313" key="2">
    <source>
        <dbReference type="EMBL" id="MBE3639799.1"/>
    </source>
</evidence>
<dbReference type="PANTHER" id="PTHR39339:SF1">
    <property type="entry name" value="CHAD DOMAIN-CONTAINING PROTEIN"/>
    <property type="match status" value="1"/>
</dbReference>
<dbReference type="Pfam" id="PF05235">
    <property type="entry name" value="CHAD"/>
    <property type="match status" value="1"/>
</dbReference>
<dbReference type="PANTHER" id="PTHR39339">
    <property type="entry name" value="SLR1444 PROTEIN"/>
    <property type="match status" value="1"/>
</dbReference>
<proteinExistence type="predicted"/>
<accession>A0A8J6YZU7</accession>
<evidence type="ECO:0000259" key="1">
    <source>
        <dbReference type="PROSITE" id="PS51708"/>
    </source>
</evidence>
<evidence type="ECO:0000313" key="3">
    <source>
        <dbReference type="Proteomes" id="UP000609121"/>
    </source>
</evidence>